<dbReference type="AlphaFoldDB" id="A0A0K2UDZ7"/>
<accession>A0A0K2UDZ7</accession>
<proteinExistence type="predicted"/>
<evidence type="ECO:0000313" key="1">
    <source>
        <dbReference type="EMBL" id="CDW36280.1"/>
    </source>
</evidence>
<dbReference type="EMBL" id="HACA01018919">
    <property type="protein sequence ID" value="CDW36280.1"/>
    <property type="molecule type" value="Transcribed_RNA"/>
</dbReference>
<protein>
    <submittedName>
        <fullName evidence="1">Uncharacterized protein</fullName>
    </submittedName>
</protein>
<reference evidence="1" key="1">
    <citation type="submission" date="2014-05" db="EMBL/GenBank/DDBJ databases">
        <authorList>
            <person name="Chronopoulou M."/>
        </authorList>
    </citation>
    <scope>NUCLEOTIDE SEQUENCE</scope>
    <source>
        <tissue evidence="1">Whole organism</tissue>
    </source>
</reference>
<sequence>MNISERNGKSILKRTNQDA</sequence>
<organism evidence="1">
    <name type="scientific">Lepeophtheirus salmonis</name>
    <name type="common">Salmon louse</name>
    <name type="synonym">Caligus salmonis</name>
    <dbReference type="NCBI Taxonomy" id="72036"/>
    <lineage>
        <taxon>Eukaryota</taxon>
        <taxon>Metazoa</taxon>
        <taxon>Ecdysozoa</taxon>
        <taxon>Arthropoda</taxon>
        <taxon>Crustacea</taxon>
        <taxon>Multicrustacea</taxon>
        <taxon>Hexanauplia</taxon>
        <taxon>Copepoda</taxon>
        <taxon>Siphonostomatoida</taxon>
        <taxon>Caligidae</taxon>
        <taxon>Lepeophtheirus</taxon>
    </lineage>
</organism>
<name>A0A0K2UDZ7_LEPSM</name>